<accession>A0A0C2HE14</accession>
<dbReference type="PANTHER" id="PTHR43056">
    <property type="entry name" value="PEPTIDASE S9 PROLYL OLIGOPEPTIDASE"/>
    <property type="match status" value="1"/>
</dbReference>
<organism evidence="3 4">
    <name type="scientific">Salinicoccus roseus</name>
    <dbReference type="NCBI Taxonomy" id="45670"/>
    <lineage>
        <taxon>Bacteria</taxon>
        <taxon>Bacillati</taxon>
        <taxon>Bacillota</taxon>
        <taxon>Bacilli</taxon>
        <taxon>Bacillales</taxon>
        <taxon>Staphylococcaceae</taxon>
        <taxon>Salinicoccus</taxon>
    </lineage>
</organism>
<dbReference type="GO" id="GO:0008239">
    <property type="term" value="F:dipeptidyl-peptidase activity"/>
    <property type="evidence" value="ECO:0007669"/>
    <property type="project" value="InterPro"/>
</dbReference>
<dbReference type="Gene3D" id="2.60.120.260">
    <property type="entry name" value="Galactose-binding domain-like"/>
    <property type="match status" value="1"/>
</dbReference>
<dbReference type="Pfam" id="PF08530">
    <property type="entry name" value="PepX_C"/>
    <property type="match status" value="1"/>
</dbReference>
<dbReference type="Pfam" id="PF02129">
    <property type="entry name" value="Peptidase_S15"/>
    <property type="match status" value="1"/>
</dbReference>
<dbReference type="InterPro" id="IPR008979">
    <property type="entry name" value="Galactose-bd-like_sf"/>
</dbReference>
<dbReference type="EMBL" id="JXII01000010">
    <property type="protein sequence ID" value="KIH69864.1"/>
    <property type="molecule type" value="Genomic_DNA"/>
</dbReference>
<name>A0A0C2HE14_9STAP</name>
<dbReference type="InterPro" id="IPR005674">
    <property type="entry name" value="CocE/Ser_esterase"/>
</dbReference>
<reference evidence="3 4" key="1">
    <citation type="submission" date="2015-01" db="EMBL/GenBank/DDBJ databases">
        <title>Genome sequences of high lactate-tolerant strain Salinicoccus roseus W12 with industrial interest.</title>
        <authorList>
            <person name="Wang H."/>
            <person name="Yu B."/>
        </authorList>
    </citation>
    <scope>NUCLEOTIDE SEQUENCE [LARGE SCALE GENOMIC DNA]</scope>
    <source>
        <strain evidence="3 4">W12</strain>
    </source>
</reference>
<dbReference type="NCBIfam" id="TIGR00976">
    <property type="entry name" value="CocE_NonD"/>
    <property type="match status" value="1"/>
</dbReference>
<dbReference type="PANTHER" id="PTHR43056:SF10">
    <property type="entry name" value="COCE_NOND FAMILY, PUTATIVE (AFU_ORTHOLOGUE AFUA_7G00600)-RELATED"/>
    <property type="match status" value="1"/>
</dbReference>
<evidence type="ECO:0000259" key="2">
    <source>
        <dbReference type="SMART" id="SM00939"/>
    </source>
</evidence>
<dbReference type="InterPro" id="IPR000383">
    <property type="entry name" value="Xaa-Pro-like_dom"/>
</dbReference>
<dbReference type="SMART" id="SM00939">
    <property type="entry name" value="PepX_C"/>
    <property type="match status" value="1"/>
</dbReference>
<dbReference type="InterPro" id="IPR013736">
    <property type="entry name" value="Xaa-Pro_dipept_C"/>
</dbReference>
<dbReference type="Proteomes" id="UP000031546">
    <property type="component" value="Unassembled WGS sequence"/>
</dbReference>
<proteinExistence type="predicted"/>
<dbReference type="SUPFAM" id="SSF53474">
    <property type="entry name" value="alpha/beta-Hydrolases"/>
    <property type="match status" value="1"/>
</dbReference>
<dbReference type="STRING" id="45670.SN16_12010"/>
<dbReference type="SUPFAM" id="SSF49785">
    <property type="entry name" value="Galactose-binding domain-like"/>
    <property type="match status" value="1"/>
</dbReference>
<comment type="caution">
    <text evidence="3">The sequence shown here is derived from an EMBL/GenBank/DDBJ whole genome shotgun (WGS) entry which is preliminary data.</text>
</comment>
<protein>
    <submittedName>
        <fullName evidence="3">Peptidase S15</fullName>
    </submittedName>
</protein>
<feature type="domain" description="Xaa-Pro dipeptidyl-peptidase C-terminal" evidence="2">
    <location>
        <begin position="308"/>
        <end position="528"/>
    </location>
</feature>
<evidence type="ECO:0000313" key="4">
    <source>
        <dbReference type="Proteomes" id="UP000031546"/>
    </source>
</evidence>
<dbReference type="Gene3D" id="1.10.3020.10">
    <property type="entry name" value="alpha-amino acid ester hydrolase ( Helical cap domain)"/>
    <property type="match status" value="1"/>
</dbReference>
<dbReference type="InterPro" id="IPR050585">
    <property type="entry name" value="Xaa-Pro_dipeptidyl-ppase/CocE"/>
</dbReference>
<evidence type="ECO:0000313" key="3">
    <source>
        <dbReference type="EMBL" id="KIH69864.1"/>
    </source>
</evidence>
<keyword evidence="1" id="KW-0378">Hydrolase</keyword>
<dbReference type="AlphaFoldDB" id="A0A0C2HE14"/>
<gene>
    <name evidence="3" type="ORF">SN16_12010</name>
</gene>
<dbReference type="InterPro" id="IPR029058">
    <property type="entry name" value="AB_hydrolase_fold"/>
</dbReference>
<dbReference type="Gene3D" id="3.40.50.1820">
    <property type="entry name" value="alpha/beta hydrolase"/>
    <property type="match status" value="1"/>
</dbReference>
<sequence>MRRTNRLGVFDVDYNKIHERTDFPYEVEVTHHTWIEMPDGIRLSAKLWQPKDIKGTTKGTVLEFLPYRKDEFTALRDEIRHKYFAGFGYTSIRVDIRGTGDSEGIIEDEYPQQEQDDALAIISWIENQEWSNSAVAMIGKSWGGFNGLQVAAHQPKALKTIISLCSTDDRYADDVHYRGGTMMASDMLWWASTMFAYNARPPFPKFVGDRWYDMWLDRMENTPPFVEEWVSHQTRDAYWKHGSVAEDYSDIKIPVLTMSGWADGYPDALFRLMDNLDVPKKGIVGPWAHEFPDMAIPGPQIGYLQEVVEWLDKWMEADGDVDHTDEFLVYLQDSVKPATSYEYREGRWLDLFKEDQEIHDLFDGRTGEQRLKNIQHHGLYSGVYCPFGQDGDLPDDQTIENALATSIMLEPQQEAVNIVGQPVARLRVKSDVKEANIHARISDVHPDGEKTLITRGQLNLNHYRSHEFPEDLPVDEYIDVAFTLDVIGYQVPAGHSIEVSLSPTYWPQIWPAKEIAGLTVDLEDSRLELPLVNNFEAVSLKHEQAETAAPLEKEIHREGSRTREVIKRLTEDEWVLEDYSDEGLRTLPGLNITYGTENRNAYIIKENDPLSARVECDWNVIVKDDDIDTEMKTKSVMSCDADYYYLVNELVAYNNGEECFSKTWEKKIKRNYT</sequence>
<evidence type="ECO:0000256" key="1">
    <source>
        <dbReference type="ARBA" id="ARBA00022801"/>
    </source>
</evidence>